<feature type="transmembrane region" description="Helical" evidence="12">
    <location>
        <begin position="200"/>
        <end position="226"/>
    </location>
</feature>
<evidence type="ECO:0000256" key="6">
    <source>
        <dbReference type="ARBA" id="ARBA00022989"/>
    </source>
</evidence>
<comment type="subcellular location">
    <subcellularLocation>
        <location evidence="1">Membrane</location>
        <topology evidence="1">Multi-pass membrane protein</topology>
    </subcellularLocation>
</comment>
<gene>
    <name evidence="13" type="ORF">PHYEVI_LOCUS11734</name>
</gene>
<dbReference type="GO" id="GO:0004768">
    <property type="term" value="F:stearoyl-CoA 9-desaturase activity"/>
    <property type="evidence" value="ECO:0007669"/>
    <property type="project" value="TreeGrafter"/>
</dbReference>
<evidence type="ECO:0000256" key="7">
    <source>
        <dbReference type="ARBA" id="ARBA00023002"/>
    </source>
</evidence>
<dbReference type="CDD" id="cd03505">
    <property type="entry name" value="Delta9-FADS-like"/>
    <property type="match status" value="1"/>
</dbReference>
<dbReference type="PRINTS" id="PR00075">
    <property type="entry name" value="FACDDSATRASE"/>
</dbReference>
<accession>A0A9N9XUA9</accession>
<comment type="domain">
    <text evidence="11">The histidine box domains are involved in binding the catalytic metal ions.</text>
</comment>
<sequence>MSNVVTETIQKNAKDELSHSREINWMKVLFQIQITLSALCAFKFILYDSYWATIWFAILVMFLGHVGVAAGAHRLWAHQSYQANGLLRFFLMICQTLSGTGSIYDWVRWHRLHHKHYNTDLDPYNSTRGWFFAHSHGAVLALSPAQQRALKNIDMSDIEDDELVMFQKKWYIPMYLIITLLLPINAPAEYWGENLYSSVFILGWFRCAVNLNLSALIHSAIIIWGLKPGEKYPCDTNLVFILNKTNWISYHYIAPWDYKTSEFGQYGSDTISKFIQICEVLDCASVLKTIDSGTVRKALTASVLEKRNITECLLELCDYSPKTPTFY</sequence>
<evidence type="ECO:0000256" key="9">
    <source>
        <dbReference type="ARBA" id="ARBA00023136"/>
    </source>
</evidence>
<keyword evidence="7 11" id="KW-0560">Oxidoreductase</keyword>
<evidence type="ECO:0000313" key="13">
    <source>
        <dbReference type="EMBL" id="CAG9865502.1"/>
    </source>
</evidence>
<keyword evidence="8" id="KW-0443">Lipid metabolism</keyword>
<protein>
    <submittedName>
        <fullName evidence="13">Uncharacterized protein</fullName>
    </submittedName>
</protein>
<dbReference type="GO" id="GO:0006636">
    <property type="term" value="P:unsaturated fatty acid biosynthetic process"/>
    <property type="evidence" value="ECO:0007669"/>
    <property type="project" value="TreeGrafter"/>
</dbReference>
<feature type="transmembrane region" description="Helical" evidence="12">
    <location>
        <begin position="85"/>
        <end position="107"/>
    </location>
</feature>
<evidence type="ECO:0000256" key="12">
    <source>
        <dbReference type="SAM" id="Phobius"/>
    </source>
</evidence>
<proteinExistence type="inferred from homology"/>
<evidence type="ECO:0000256" key="3">
    <source>
        <dbReference type="ARBA" id="ARBA00022516"/>
    </source>
</evidence>
<evidence type="ECO:0000256" key="4">
    <source>
        <dbReference type="ARBA" id="ARBA00022692"/>
    </source>
</evidence>
<evidence type="ECO:0000256" key="5">
    <source>
        <dbReference type="ARBA" id="ARBA00022832"/>
    </source>
</evidence>
<feature type="transmembrane region" description="Helical" evidence="12">
    <location>
        <begin position="52"/>
        <end position="73"/>
    </location>
</feature>
<comment type="similarity">
    <text evidence="2 11">Belongs to the fatty acid desaturase type 1 family.</text>
</comment>
<keyword evidence="6 12" id="KW-1133">Transmembrane helix</keyword>
<dbReference type="PANTHER" id="PTHR11351:SF26">
    <property type="entry name" value="FATTY ACID DESATURASE DOMAIN-CONTAINING PROTEIN"/>
    <property type="match status" value="1"/>
</dbReference>
<organism evidence="13 14">
    <name type="scientific">Phyllotreta striolata</name>
    <name type="common">Striped flea beetle</name>
    <name type="synonym">Crioceris striolata</name>
    <dbReference type="NCBI Taxonomy" id="444603"/>
    <lineage>
        <taxon>Eukaryota</taxon>
        <taxon>Metazoa</taxon>
        <taxon>Ecdysozoa</taxon>
        <taxon>Arthropoda</taxon>
        <taxon>Hexapoda</taxon>
        <taxon>Insecta</taxon>
        <taxon>Pterygota</taxon>
        <taxon>Neoptera</taxon>
        <taxon>Endopterygota</taxon>
        <taxon>Coleoptera</taxon>
        <taxon>Polyphaga</taxon>
        <taxon>Cucujiformia</taxon>
        <taxon>Chrysomeloidea</taxon>
        <taxon>Chrysomelidae</taxon>
        <taxon>Galerucinae</taxon>
        <taxon>Alticini</taxon>
        <taxon>Phyllotreta</taxon>
    </lineage>
</organism>
<evidence type="ECO:0000256" key="8">
    <source>
        <dbReference type="ARBA" id="ARBA00023098"/>
    </source>
</evidence>
<dbReference type="InterPro" id="IPR015876">
    <property type="entry name" value="Acyl-CoA_DS"/>
</dbReference>
<evidence type="ECO:0000256" key="2">
    <source>
        <dbReference type="ARBA" id="ARBA00009295"/>
    </source>
</evidence>
<evidence type="ECO:0000256" key="10">
    <source>
        <dbReference type="ARBA" id="ARBA00023160"/>
    </source>
</evidence>
<comment type="cofactor">
    <cofactor evidence="11">
        <name>Fe(2+)</name>
        <dbReference type="ChEBI" id="CHEBI:29033"/>
    </cofactor>
</comment>
<evidence type="ECO:0000313" key="14">
    <source>
        <dbReference type="Proteomes" id="UP001153712"/>
    </source>
</evidence>
<dbReference type="OrthoDB" id="10260134at2759"/>
<feature type="transmembrane region" description="Helical" evidence="12">
    <location>
        <begin position="28"/>
        <end position="46"/>
    </location>
</feature>
<dbReference type="Proteomes" id="UP001153712">
    <property type="component" value="Chromosome 9"/>
</dbReference>
<dbReference type="AlphaFoldDB" id="A0A9N9XUA9"/>
<evidence type="ECO:0000256" key="1">
    <source>
        <dbReference type="ARBA" id="ARBA00004141"/>
    </source>
</evidence>
<dbReference type="GO" id="GO:0005789">
    <property type="term" value="C:endoplasmic reticulum membrane"/>
    <property type="evidence" value="ECO:0007669"/>
    <property type="project" value="TreeGrafter"/>
</dbReference>
<dbReference type="EMBL" id="OU900102">
    <property type="protein sequence ID" value="CAG9865502.1"/>
    <property type="molecule type" value="Genomic_DNA"/>
</dbReference>
<evidence type="ECO:0000256" key="11">
    <source>
        <dbReference type="RuleBase" id="RU000581"/>
    </source>
</evidence>
<keyword evidence="10 11" id="KW-0275">Fatty acid biosynthesis</keyword>
<dbReference type="GO" id="GO:0005506">
    <property type="term" value="F:iron ion binding"/>
    <property type="evidence" value="ECO:0007669"/>
    <property type="project" value="TreeGrafter"/>
</dbReference>
<dbReference type="PANTHER" id="PTHR11351">
    <property type="entry name" value="ACYL-COA DESATURASE"/>
    <property type="match status" value="1"/>
</dbReference>
<keyword evidence="3 11" id="KW-0444">Lipid biosynthesis</keyword>
<keyword evidence="5" id="KW-0276">Fatty acid metabolism</keyword>
<name>A0A9N9XUA9_PHYSR</name>
<keyword evidence="4 11" id="KW-0812">Transmembrane</keyword>
<keyword evidence="9 12" id="KW-0472">Membrane</keyword>
<feature type="transmembrane region" description="Helical" evidence="12">
    <location>
        <begin position="170"/>
        <end position="188"/>
    </location>
</feature>
<reference evidence="13" key="1">
    <citation type="submission" date="2022-01" db="EMBL/GenBank/DDBJ databases">
        <authorList>
            <person name="King R."/>
        </authorList>
    </citation>
    <scope>NUCLEOTIDE SEQUENCE</scope>
</reference>
<keyword evidence="14" id="KW-1185">Reference proteome</keyword>